<dbReference type="InterPro" id="IPR036890">
    <property type="entry name" value="HATPase_C_sf"/>
</dbReference>
<evidence type="ECO:0000313" key="11">
    <source>
        <dbReference type="EMBL" id="PFG42953.1"/>
    </source>
</evidence>
<dbReference type="PRINTS" id="PR00344">
    <property type="entry name" value="BCTRLSENSOR"/>
</dbReference>
<dbReference type="FunFam" id="3.30.565.10:FF:000006">
    <property type="entry name" value="Sensor histidine kinase WalK"/>
    <property type="match status" value="1"/>
</dbReference>
<dbReference type="Gene3D" id="1.10.287.130">
    <property type="match status" value="1"/>
</dbReference>
<evidence type="ECO:0000313" key="12">
    <source>
        <dbReference type="Proteomes" id="UP000224130"/>
    </source>
</evidence>
<dbReference type="CDD" id="cd00075">
    <property type="entry name" value="HATPase"/>
    <property type="match status" value="1"/>
</dbReference>
<keyword evidence="6" id="KW-0418">Kinase</keyword>
<feature type="domain" description="PAS" evidence="10">
    <location>
        <begin position="201"/>
        <end position="261"/>
    </location>
</feature>
<dbReference type="EMBL" id="PDJJ01000001">
    <property type="protein sequence ID" value="PFG42953.1"/>
    <property type="molecule type" value="Genomic_DNA"/>
</dbReference>
<evidence type="ECO:0000256" key="3">
    <source>
        <dbReference type="ARBA" id="ARBA00012438"/>
    </source>
</evidence>
<evidence type="ECO:0000256" key="2">
    <source>
        <dbReference type="ARBA" id="ARBA00004236"/>
    </source>
</evidence>
<sequence length="565" mass="59697">MARGTDPVSDSLLPRLVPVDAGWRDRRAVLTGQLVFTAMYAMGFLLGLLPSVDFADAEFAVVGAVVTVVALGLAVGLPRTRWSAPTATLLPFLDVAAILLLERGAADHAVLLNGLVLVPVVILAWLGGLRGAALATLASVIASYTPVLWVDELADPAGTVVRSAFFPVICLALAVFVAQVADTTRAGAIELSRLADELRASRDTMAGLIDAATEQAIIGTDADGRIEFFNRGAERQTGWTATEVRGRSVLDLALPAEIDALVGRSATTPRPGETPERARWRGALGEAAHGGVREVDLTLVRRGEVVGASHVVVTRRGGAGDRGYLVIASDVTREREIEQAKSRFIGYVSHELRTPISSVLGYLELLDLDGDGLTAEQRGHLEVIDRNARRLLHLVDDLLLTAQVDSGNFTVHRQPTDLRDVVAAAARSAAPTAAAAGIELVDDDTGPVPLHGDPVRLAQAVDNLVSNALKFTPSGGAVTLRAERVGDDARLTVQDTGPGIAPEDLQHLTERFYRSRRVNRERVPGVGLGLAITQAIVDAHGGTMRVDSVVGRGTTFTVTLPTAPG</sequence>
<dbReference type="InterPro" id="IPR004358">
    <property type="entry name" value="Sig_transdc_His_kin-like_C"/>
</dbReference>
<organism evidence="11 12">
    <name type="scientific">Isoptericola jiangsuensis</name>
    <dbReference type="NCBI Taxonomy" id="548579"/>
    <lineage>
        <taxon>Bacteria</taxon>
        <taxon>Bacillati</taxon>
        <taxon>Actinomycetota</taxon>
        <taxon>Actinomycetes</taxon>
        <taxon>Micrococcales</taxon>
        <taxon>Promicromonosporaceae</taxon>
        <taxon>Isoptericola</taxon>
    </lineage>
</organism>
<gene>
    <name evidence="11" type="ORF">ATJ88_1630</name>
</gene>
<evidence type="ECO:0000256" key="8">
    <source>
        <dbReference type="SAM" id="Phobius"/>
    </source>
</evidence>
<feature type="domain" description="Histidine kinase" evidence="9">
    <location>
        <begin position="347"/>
        <end position="564"/>
    </location>
</feature>
<dbReference type="GO" id="GO:0005886">
    <property type="term" value="C:plasma membrane"/>
    <property type="evidence" value="ECO:0007669"/>
    <property type="project" value="UniProtKB-SubCell"/>
</dbReference>
<evidence type="ECO:0000256" key="7">
    <source>
        <dbReference type="ARBA" id="ARBA00023012"/>
    </source>
</evidence>
<dbReference type="InterPro" id="IPR050736">
    <property type="entry name" value="Sensor_HK_Regulatory"/>
</dbReference>
<name>A0A2A9EW33_9MICO</name>
<feature type="transmembrane region" description="Helical" evidence="8">
    <location>
        <begin position="28"/>
        <end position="47"/>
    </location>
</feature>
<dbReference type="GO" id="GO:0000155">
    <property type="term" value="F:phosphorelay sensor kinase activity"/>
    <property type="evidence" value="ECO:0007669"/>
    <property type="project" value="InterPro"/>
</dbReference>
<feature type="transmembrane region" description="Helical" evidence="8">
    <location>
        <begin position="82"/>
        <end position="101"/>
    </location>
</feature>
<keyword evidence="7" id="KW-0902">Two-component regulatory system</keyword>
<dbReference type="SUPFAM" id="SSF47384">
    <property type="entry name" value="Homodimeric domain of signal transducing histidine kinase"/>
    <property type="match status" value="1"/>
</dbReference>
<dbReference type="PANTHER" id="PTHR43711:SF1">
    <property type="entry name" value="HISTIDINE KINASE 1"/>
    <property type="match status" value="1"/>
</dbReference>
<dbReference type="SMART" id="SM00388">
    <property type="entry name" value="HisKA"/>
    <property type="match status" value="1"/>
</dbReference>
<dbReference type="InterPro" id="IPR035965">
    <property type="entry name" value="PAS-like_dom_sf"/>
</dbReference>
<proteinExistence type="predicted"/>
<dbReference type="GO" id="GO:0006355">
    <property type="term" value="P:regulation of DNA-templated transcription"/>
    <property type="evidence" value="ECO:0007669"/>
    <property type="project" value="InterPro"/>
</dbReference>
<dbReference type="PROSITE" id="PS50112">
    <property type="entry name" value="PAS"/>
    <property type="match status" value="1"/>
</dbReference>
<evidence type="ECO:0000256" key="1">
    <source>
        <dbReference type="ARBA" id="ARBA00000085"/>
    </source>
</evidence>
<dbReference type="AlphaFoldDB" id="A0A2A9EW33"/>
<dbReference type="InterPro" id="IPR003594">
    <property type="entry name" value="HATPase_dom"/>
</dbReference>
<dbReference type="InterPro" id="IPR005467">
    <property type="entry name" value="His_kinase_dom"/>
</dbReference>
<keyword evidence="12" id="KW-1185">Reference proteome</keyword>
<dbReference type="SUPFAM" id="SSF55785">
    <property type="entry name" value="PYP-like sensor domain (PAS domain)"/>
    <property type="match status" value="1"/>
</dbReference>
<dbReference type="InterPro" id="IPR003661">
    <property type="entry name" value="HisK_dim/P_dom"/>
</dbReference>
<dbReference type="CDD" id="cd00130">
    <property type="entry name" value="PAS"/>
    <property type="match status" value="1"/>
</dbReference>
<protein>
    <recommendedName>
        <fullName evidence="3">histidine kinase</fullName>
        <ecNumber evidence="3">2.7.13.3</ecNumber>
    </recommendedName>
</protein>
<keyword evidence="5" id="KW-0808">Transferase</keyword>
<keyword evidence="8" id="KW-0472">Membrane</keyword>
<evidence type="ECO:0000259" key="9">
    <source>
        <dbReference type="PROSITE" id="PS50109"/>
    </source>
</evidence>
<dbReference type="InterPro" id="IPR036097">
    <property type="entry name" value="HisK_dim/P_sf"/>
</dbReference>
<dbReference type="Gene3D" id="3.30.565.10">
    <property type="entry name" value="Histidine kinase-like ATPase, C-terminal domain"/>
    <property type="match status" value="1"/>
</dbReference>
<dbReference type="SMART" id="SM00387">
    <property type="entry name" value="HATPase_c"/>
    <property type="match status" value="1"/>
</dbReference>
<evidence type="ECO:0000256" key="6">
    <source>
        <dbReference type="ARBA" id="ARBA00022777"/>
    </source>
</evidence>
<comment type="caution">
    <text evidence="11">The sequence shown here is derived from an EMBL/GenBank/DDBJ whole genome shotgun (WGS) entry which is preliminary data.</text>
</comment>
<dbReference type="Pfam" id="PF00989">
    <property type="entry name" value="PAS"/>
    <property type="match status" value="1"/>
</dbReference>
<evidence type="ECO:0000259" key="10">
    <source>
        <dbReference type="PROSITE" id="PS50112"/>
    </source>
</evidence>
<evidence type="ECO:0000256" key="4">
    <source>
        <dbReference type="ARBA" id="ARBA00022553"/>
    </source>
</evidence>
<accession>A0A2A9EW33</accession>
<dbReference type="EC" id="2.7.13.3" evidence="3"/>
<dbReference type="Pfam" id="PF02518">
    <property type="entry name" value="HATPase_c"/>
    <property type="match status" value="1"/>
</dbReference>
<feature type="transmembrane region" description="Helical" evidence="8">
    <location>
        <begin position="59"/>
        <end position="76"/>
    </location>
</feature>
<dbReference type="Gene3D" id="3.30.450.20">
    <property type="entry name" value="PAS domain"/>
    <property type="match status" value="1"/>
</dbReference>
<dbReference type="InterPro" id="IPR013767">
    <property type="entry name" value="PAS_fold"/>
</dbReference>
<dbReference type="PROSITE" id="PS50109">
    <property type="entry name" value="HIS_KIN"/>
    <property type="match status" value="1"/>
</dbReference>
<dbReference type="PANTHER" id="PTHR43711">
    <property type="entry name" value="TWO-COMPONENT HISTIDINE KINASE"/>
    <property type="match status" value="1"/>
</dbReference>
<dbReference type="NCBIfam" id="TIGR00229">
    <property type="entry name" value="sensory_box"/>
    <property type="match status" value="1"/>
</dbReference>
<reference evidence="11 12" key="1">
    <citation type="submission" date="2017-10" db="EMBL/GenBank/DDBJ databases">
        <title>Sequencing the genomes of 1000 actinobacteria strains.</title>
        <authorList>
            <person name="Klenk H.-P."/>
        </authorList>
    </citation>
    <scope>NUCLEOTIDE SEQUENCE [LARGE SCALE GENOMIC DNA]</scope>
    <source>
        <strain evidence="11 12">DSM 21863</strain>
    </source>
</reference>
<dbReference type="CDD" id="cd00082">
    <property type="entry name" value="HisKA"/>
    <property type="match status" value="1"/>
</dbReference>
<dbReference type="Pfam" id="PF00512">
    <property type="entry name" value="HisKA"/>
    <property type="match status" value="1"/>
</dbReference>
<comment type="subcellular location">
    <subcellularLocation>
        <location evidence="2">Cell membrane</location>
    </subcellularLocation>
</comment>
<keyword evidence="8" id="KW-0812">Transmembrane</keyword>
<keyword evidence="4" id="KW-0597">Phosphoprotein</keyword>
<comment type="catalytic activity">
    <reaction evidence="1">
        <text>ATP + protein L-histidine = ADP + protein N-phospho-L-histidine.</text>
        <dbReference type="EC" id="2.7.13.3"/>
    </reaction>
</comment>
<feature type="transmembrane region" description="Helical" evidence="8">
    <location>
        <begin position="108"/>
        <end position="126"/>
    </location>
</feature>
<feature type="transmembrane region" description="Helical" evidence="8">
    <location>
        <begin position="132"/>
        <end position="151"/>
    </location>
</feature>
<dbReference type="SMART" id="SM00091">
    <property type="entry name" value="PAS"/>
    <property type="match status" value="1"/>
</dbReference>
<dbReference type="Proteomes" id="UP000224130">
    <property type="component" value="Unassembled WGS sequence"/>
</dbReference>
<evidence type="ECO:0000256" key="5">
    <source>
        <dbReference type="ARBA" id="ARBA00022679"/>
    </source>
</evidence>
<dbReference type="SUPFAM" id="SSF55874">
    <property type="entry name" value="ATPase domain of HSP90 chaperone/DNA topoisomerase II/histidine kinase"/>
    <property type="match status" value="1"/>
</dbReference>
<dbReference type="InterPro" id="IPR000014">
    <property type="entry name" value="PAS"/>
</dbReference>
<keyword evidence="8" id="KW-1133">Transmembrane helix</keyword>
<feature type="transmembrane region" description="Helical" evidence="8">
    <location>
        <begin position="163"/>
        <end position="181"/>
    </location>
</feature>